<name>A0A940X1Q4_9GAMM</name>
<evidence type="ECO:0000259" key="1">
    <source>
        <dbReference type="Pfam" id="PF12728"/>
    </source>
</evidence>
<dbReference type="InterPro" id="IPR009061">
    <property type="entry name" value="DNA-bd_dom_put_sf"/>
</dbReference>
<dbReference type="SUPFAM" id="SSF46955">
    <property type="entry name" value="Putative DNA-binding domain"/>
    <property type="match status" value="1"/>
</dbReference>
<dbReference type="Pfam" id="PF12728">
    <property type="entry name" value="HTH_17"/>
    <property type="match status" value="1"/>
</dbReference>
<reference evidence="2" key="1">
    <citation type="journal article" date="2016" name="Int. J. Syst. Evol. Microbiol.">
        <title>Pseudoxanthomonas helianthi sp. nov., isolated from roots of Jerusalem artichoke (Helianthus tuberosus).</title>
        <authorList>
            <person name="Kittiwongwattana C."/>
            <person name="Thawai C."/>
        </authorList>
    </citation>
    <scope>NUCLEOTIDE SEQUENCE</scope>
    <source>
        <strain evidence="2">110414</strain>
    </source>
</reference>
<gene>
    <name evidence="2" type="ORF">J5837_04890</name>
</gene>
<evidence type="ECO:0000313" key="3">
    <source>
        <dbReference type="Proteomes" id="UP000673447"/>
    </source>
</evidence>
<protein>
    <submittedName>
        <fullName evidence="2">Helix-turn-helix domain-containing protein</fullName>
    </submittedName>
</protein>
<comment type="caution">
    <text evidence="2">The sequence shown here is derived from an EMBL/GenBank/DDBJ whole genome shotgun (WGS) entry which is preliminary data.</text>
</comment>
<dbReference type="Proteomes" id="UP000673447">
    <property type="component" value="Unassembled WGS sequence"/>
</dbReference>
<proteinExistence type="predicted"/>
<accession>A0A940X1Q4</accession>
<dbReference type="EMBL" id="JAGKTC010000001">
    <property type="protein sequence ID" value="MBP3983757.1"/>
    <property type="molecule type" value="Genomic_DNA"/>
</dbReference>
<dbReference type="AlphaFoldDB" id="A0A940X1Q4"/>
<sequence>MFQSFGVSPVSAPHTLPETPLNPHDAAKFLGVSVPTLYKWRRYGGGPTFVKYGHHTVRYFPSDLGEFVSRHRSSSNRR</sequence>
<dbReference type="RefSeq" id="WP_210535584.1">
    <property type="nucleotide sequence ID" value="NZ_JAGKTC010000001.1"/>
</dbReference>
<dbReference type="InterPro" id="IPR041657">
    <property type="entry name" value="HTH_17"/>
</dbReference>
<evidence type="ECO:0000313" key="2">
    <source>
        <dbReference type="EMBL" id="MBP3983757.1"/>
    </source>
</evidence>
<feature type="domain" description="Helix-turn-helix" evidence="1">
    <location>
        <begin position="23"/>
        <end position="71"/>
    </location>
</feature>
<keyword evidence="3" id="KW-1185">Reference proteome</keyword>
<reference evidence="2" key="2">
    <citation type="submission" date="2021-03" db="EMBL/GenBank/DDBJ databases">
        <authorList>
            <person name="Cao W."/>
        </authorList>
    </citation>
    <scope>NUCLEOTIDE SEQUENCE</scope>
    <source>
        <strain evidence="2">110414</strain>
    </source>
</reference>
<organism evidence="2 3">
    <name type="scientific">Pseudoxanthomonas helianthi</name>
    <dbReference type="NCBI Taxonomy" id="1453541"/>
    <lineage>
        <taxon>Bacteria</taxon>
        <taxon>Pseudomonadati</taxon>
        <taxon>Pseudomonadota</taxon>
        <taxon>Gammaproteobacteria</taxon>
        <taxon>Lysobacterales</taxon>
        <taxon>Lysobacteraceae</taxon>
        <taxon>Pseudoxanthomonas</taxon>
    </lineage>
</organism>